<feature type="transmembrane region" description="Helical" evidence="1">
    <location>
        <begin position="278"/>
        <end position="294"/>
    </location>
</feature>
<protein>
    <recommendedName>
        <fullName evidence="3">NADH:quinone oxidoreductase/Mrp antiporter membrane subunit domain-containing protein</fullName>
    </recommendedName>
</protein>
<feature type="non-terminal residue" evidence="2">
    <location>
        <position position="295"/>
    </location>
</feature>
<evidence type="ECO:0000313" key="2">
    <source>
        <dbReference type="EMBL" id="GAI80334.1"/>
    </source>
</evidence>
<gene>
    <name evidence="2" type="ORF">S12H4_26166</name>
</gene>
<feature type="transmembrane region" description="Helical" evidence="1">
    <location>
        <begin position="17"/>
        <end position="37"/>
    </location>
</feature>
<name>X1TJW0_9ZZZZ</name>
<dbReference type="AlphaFoldDB" id="X1TJW0"/>
<proteinExistence type="predicted"/>
<feature type="transmembrane region" description="Helical" evidence="1">
    <location>
        <begin position="231"/>
        <end position="257"/>
    </location>
</feature>
<keyword evidence="1" id="KW-0812">Transmembrane</keyword>
<feature type="transmembrane region" description="Helical" evidence="1">
    <location>
        <begin position="191"/>
        <end position="211"/>
    </location>
</feature>
<accession>X1TJW0</accession>
<evidence type="ECO:0008006" key="3">
    <source>
        <dbReference type="Google" id="ProtNLM"/>
    </source>
</evidence>
<feature type="transmembrane region" description="Helical" evidence="1">
    <location>
        <begin position="148"/>
        <end position="170"/>
    </location>
</feature>
<keyword evidence="1" id="KW-0472">Membrane</keyword>
<reference evidence="2" key="1">
    <citation type="journal article" date="2014" name="Front. Microbiol.">
        <title>High frequency of phylogenetically diverse reductive dehalogenase-homologous genes in deep subseafloor sedimentary metagenomes.</title>
        <authorList>
            <person name="Kawai M."/>
            <person name="Futagami T."/>
            <person name="Toyoda A."/>
            <person name="Takaki Y."/>
            <person name="Nishi S."/>
            <person name="Hori S."/>
            <person name="Arai W."/>
            <person name="Tsubouchi T."/>
            <person name="Morono Y."/>
            <person name="Uchiyama I."/>
            <person name="Ito T."/>
            <person name="Fujiyama A."/>
            <person name="Inagaki F."/>
            <person name="Takami H."/>
        </authorList>
    </citation>
    <scope>NUCLEOTIDE SEQUENCE</scope>
    <source>
        <strain evidence="2">Expedition CK06-06</strain>
    </source>
</reference>
<evidence type="ECO:0000256" key="1">
    <source>
        <dbReference type="SAM" id="Phobius"/>
    </source>
</evidence>
<feature type="transmembrane region" description="Helical" evidence="1">
    <location>
        <begin position="114"/>
        <end position="136"/>
    </location>
</feature>
<sequence length="295" mass="33750">VINGIQISEELNNFISIILYLGIGLLCGLIPFSIFHLKNFFQDSSYASLLLFSIFIYIISFIAIRILNVLSQESLIVSFTLITLLILGIILPMVYIPIELFTHIDGNTYSIKKIFGYSVVLDFNMVLLFVAFSKLLTTPLNEIFLNSIIYFLLTIFSVKMLIFYTFYPVTINTDEDNIKLLGGFKKEYRKFGTALFISGLIIIVLLGFLFLNNTLPILFSYEIASNSLYSLTASIVLTVYVLFLIVFLIFISTNFNYLYNQNEPQYLQRDSTKNIRSIDFMPIIVLFAIIICLSL</sequence>
<feature type="transmembrane region" description="Helical" evidence="1">
    <location>
        <begin position="49"/>
        <end position="70"/>
    </location>
</feature>
<dbReference type="EMBL" id="BARW01014819">
    <property type="protein sequence ID" value="GAI80334.1"/>
    <property type="molecule type" value="Genomic_DNA"/>
</dbReference>
<organism evidence="2">
    <name type="scientific">marine sediment metagenome</name>
    <dbReference type="NCBI Taxonomy" id="412755"/>
    <lineage>
        <taxon>unclassified sequences</taxon>
        <taxon>metagenomes</taxon>
        <taxon>ecological metagenomes</taxon>
    </lineage>
</organism>
<feature type="transmembrane region" description="Helical" evidence="1">
    <location>
        <begin position="76"/>
        <end position="102"/>
    </location>
</feature>
<comment type="caution">
    <text evidence="2">The sequence shown here is derived from an EMBL/GenBank/DDBJ whole genome shotgun (WGS) entry which is preliminary data.</text>
</comment>
<feature type="non-terminal residue" evidence="2">
    <location>
        <position position="1"/>
    </location>
</feature>
<keyword evidence="1" id="KW-1133">Transmembrane helix</keyword>